<dbReference type="AlphaFoldDB" id="A0A1N7QA39"/>
<reference evidence="2" key="1">
    <citation type="submission" date="2017-01" db="EMBL/GenBank/DDBJ databases">
        <authorList>
            <person name="Varghese N."/>
            <person name="Submissions S."/>
        </authorList>
    </citation>
    <scope>NUCLEOTIDE SEQUENCE [LARGE SCALE GENOMIC DNA]</scope>
    <source>
        <strain evidence="2">DSM 19945</strain>
    </source>
</reference>
<evidence type="ECO:0000313" key="2">
    <source>
        <dbReference type="Proteomes" id="UP000186221"/>
    </source>
</evidence>
<protein>
    <submittedName>
        <fullName evidence="1">Uncharacterized protein</fullName>
    </submittedName>
</protein>
<gene>
    <name evidence="1" type="ORF">SAMN05421580_11457</name>
</gene>
<dbReference type="EMBL" id="FTOG01000014">
    <property type="protein sequence ID" value="SIT19457.1"/>
    <property type="molecule type" value="Genomic_DNA"/>
</dbReference>
<accession>A0A1N7QA39</accession>
<dbReference type="STRING" id="453582.SAMN05421580_11457"/>
<organism evidence="1 2">
    <name type="scientific">Rhodobacter aestuarii</name>
    <dbReference type="NCBI Taxonomy" id="453582"/>
    <lineage>
        <taxon>Bacteria</taxon>
        <taxon>Pseudomonadati</taxon>
        <taxon>Pseudomonadota</taxon>
        <taxon>Alphaproteobacteria</taxon>
        <taxon>Rhodobacterales</taxon>
        <taxon>Rhodobacter group</taxon>
        <taxon>Rhodobacter</taxon>
    </lineage>
</organism>
<dbReference type="Proteomes" id="UP000186221">
    <property type="component" value="Unassembled WGS sequence"/>
</dbReference>
<name>A0A1N7QA39_9RHOB</name>
<evidence type="ECO:0000313" key="1">
    <source>
        <dbReference type="EMBL" id="SIT19457.1"/>
    </source>
</evidence>
<sequence length="92" mass="9354">MLNIKMPLVALTIAVVGTGAWAEGTQPLRLAQSSCSSGLNYCAPGSYGPGGCYRLGYATCTAGLVCTDGMSACKPSNGGPAYCYRVGYGNCN</sequence>
<proteinExistence type="predicted"/>
<keyword evidence="2" id="KW-1185">Reference proteome</keyword>